<keyword evidence="2" id="KW-0964">Secreted</keyword>
<proteinExistence type="predicted"/>
<organism evidence="7 8">
    <name type="scientific">Campylobacter ureolyticus</name>
    <dbReference type="NCBI Taxonomy" id="827"/>
    <lineage>
        <taxon>Bacteria</taxon>
        <taxon>Pseudomonadati</taxon>
        <taxon>Campylobacterota</taxon>
        <taxon>Epsilonproteobacteria</taxon>
        <taxon>Campylobacterales</taxon>
        <taxon>Campylobacteraceae</taxon>
        <taxon>Campylobacter</taxon>
    </lineage>
</organism>
<dbReference type="PRINTS" id="PR00313">
    <property type="entry name" value="CABNDNGRPT"/>
</dbReference>
<dbReference type="SUPFAM" id="SSF51120">
    <property type="entry name" value="beta-Roll"/>
    <property type="match status" value="16"/>
</dbReference>
<comment type="subcellular location">
    <subcellularLocation>
        <location evidence="1">Secreted</location>
    </subcellularLocation>
</comment>
<dbReference type="Gene3D" id="2.150.10.10">
    <property type="entry name" value="Serralysin-like metalloprotease, C-terminal"/>
    <property type="match status" value="13"/>
</dbReference>
<keyword evidence="4" id="KW-0677">Repeat</keyword>
<dbReference type="PANTHER" id="PTHR38340:SF1">
    <property type="entry name" value="S-LAYER PROTEIN"/>
    <property type="match status" value="1"/>
</dbReference>
<evidence type="ECO:0000256" key="1">
    <source>
        <dbReference type="ARBA" id="ARBA00004613"/>
    </source>
</evidence>
<gene>
    <name evidence="7" type="ORF">CURT_0674</name>
</gene>
<dbReference type="InterPro" id="IPR011992">
    <property type="entry name" value="EF-hand-dom_pair"/>
</dbReference>
<dbReference type="GO" id="GO:0005509">
    <property type="term" value="F:calcium ion binding"/>
    <property type="evidence" value="ECO:0007669"/>
    <property type="project" value="InterPro"/>
</dbReference>
<reference evidence="7 8" key="1">
    <citation type="submission" date="2020-05" db="EMBL/GenBank/DDBJ databases">
        <title>Complete genome sequencing of Campylobacter and Arcobacter type strains.</title>
        <authorList>
            <person name="Miller W.G."/>
            <person name="Yee E."/>
        </authorList>
    </citation>
    <scope>NUCLEOTIDE SEQUENCE [LARGE SCALE GENOMIC DNA]</scope>
    <source>
        <strain evidence="7 8">LMG 6451</strain>
    </source>
</reference>
<dbReference type="SUPFAM" id="SSF141072">
    <property type="entry name" value="CalX-like"/>
    <property type="match status" value="2"/>
</dbReference>
<evidence type="ECO:0000256" key="3">
    <source>
        <dbReference type="ARBA" id="ARBA00022729"/>
    </source>
</evidence>
<feature type="domain" description="Calx-beta" evidence="6">
    <location>
        <begin position="266"/>
        <end position="363"/>
    </location>
</feature>
<evidence type="ECO:0000313" key="8">
    <source>
        <dbReference type="Proteomes" id="UP000509722"/>
    </source>
</evidence>
<dbReference type="Pfam" id="PF03160">
    <property type="entry name" value="Calx-beta"/>
    <property type="match status" value="2"/>
</dbReference>
<evidence type="ECO:0000259" key="6">
    <source>
        <dbReference type="SMART" id="SM00237"/>
    </source>
</evidence>
<dbReference type="RefSeq" id="WP_115651857.1">
    <property type="nucleotide sequence ID" value="NZ_CP053832.1"/>
</dbReference>
<dbReference type="InterPro" id="IPR050557">
    <property type="entry name" value="RTX_toxin/Mannuronan_C5-epim"/>
</dbReference>
<sequence>MRSDICLKPSEVEAYNELLNRLDKVFSDKNSAFADGLTAISKDIEKGNISSPEELVPRMKKLLLKAPAAFSAAANAYNLSKAMFSDDPVLNTTKELCKMGGSAVGTALGAGLATALGTTMTTPLGAIAIVGLVALGSFFGSEGAEKIIDSILDNLCVDPNVPRISISSPTVLESDNYAVFNISLAIPLEIDLELDVKTGNGTAKAGKDFEAVNDKIVIKAGETSYQYKVKIIDDDIRENTEYFTLKVQSTNVLDPNDFGYYGIGIANIKDDDEDVLEVQVQDATCIETDGKIEFTITLNKALEKELKLKVHTVGETATADEDFEDKSGTTITIPPNTTTYKYTIPVASDGIYEGKEQFGLFLVNDGKYEGKDVKKSDVFAMATGTIIDFPKEECPKNSVPNFGFSFDEPRNYFPSYSGGGNSGGGWGGGVGGGWSGSSITYVPTAPTKPSLPHIPEYECRYEPDLNSVLKVKLSSKAQSSNSKTILASSMSVINSLNLISSKDLKSNNSDKQTTLSRPNDTCSDDTCYANKKDKIYFDMNGDGFKERMLEWLKDDEAILVNDINNNGLVDNGLEIVGNHYNHTNSPDSFSLLKEFDTNKDGVIDDKDDHNLALWIDANQNGITDEGELIYIKDANSPIRQIELNPLDTLLSGYDKNHDFKIDKNDGIYNYIYYEENSDNSVNLYIYGDENIKEYLNGYDKNLTVNTDKGIKQVRNIKFYKDIDELDLNDTVNGTSLNDHIIGNNTSNKLYGNAGNDIIEGYDGDDILDGGEGSDKLIGGKGNDILIGGRGNDYLEGGANNDTYIFKKGDEVDVIYDESGYDVVVFEEGITKEDLVINSNGVDLNIAVKSNSKGYLSNQIIIKNFYSPSNMIELVKFSDGSFLSPNDLISMISTNSNDQIYGTYLDETIDALNGDDKVYAGGGNDIIIGNKGDDMLYGGSGNDTYIYTKGDGRDTIFDSSGNDTLILKNISKNDVKFIKNKDSLTLYIDEKNSITIENYFHSSNKIETIKFDDSNLVLEENNIINEFITDGDDIIIGTSKNDILNGLGGNDTINGLGGNDTLIGENGNDKLYGGSGNDILIGGSGDDYLSGGSGDDIYEYNLNDGNDTIYDSNGNDTLKFGSGINRENISFKKYRNDLSITIKDTNETIKITNFFTKENTIETFKFSDETVLTNDEIAAMFSIGMSEKDTIYSSKNATLKGEKGDDIYVYQRGDGKVIVDDSFIENNIVINSGNDTLRLVDIRQNDVKFTSYGNDLIIFIKDNSGEINNENAVIIKDWKDPLKGIENIEFSDGTISVDKTKSYPYASGFKYPSSTHFIYGSEDNIITGQSYNPNIIDAGAGNDIINAGYKNDILIGGKGADILNGGDGDDIYVYNLGDGQDTIYDTGGNDAIKFGDGISQNDILIRVVDFNLYIGIKEDGVKFSDLEDRITIRDWMKNPNRIEKFIFQDGSMLSYNEIIAKAGTDENDIINTFPGNDDVINALGGNDIINSNDGDDIIDGGAGDDIINGGDGNDTYIFKPNMGRDQITDTSGIDRIKVVGALTINDVSYAKVDDDLVLYIKEPGQNELNFNNGMVLKDWFKSLSNRIEFIEFEDGRVIKPEDIIPFTNQDDNLTFGDEDNIINALGGNDIIYAGGGNDIIDGGSGNDILYGGSGNDIIDGGSGNDILYGGSGDDTYLFGRGSGIDIINEYDNSDCGGNDTLEFKEGITPDDLVIMYDIKNNSNSYDLIVGIKEKGKSSIYDLKDRVTLIDWRYGPRSDLFIENFKFSDGTVWNYKDIQSHIFTDGDDIIKRFYYGNKDNILTGGKGNDRLEGGQYSDIYIFNRGDEKDTIYDIGGNDTLKFGEGISREDLIIKKDKNDIKIYVKNNPDQNIDDITDIVTIKDWYNSSNKIENIILNDGTKIDYNFLFNPTEGDDNLTFGDEDNIINALGGNDIIYAGGGNDIIDGGSGNDILYGGSGNDIIDGGSGNDILYGGSGDDTYLFGRGSGIDIINEYDNSDCGGNDTLEFKEGITPDDLVIMYDIKNNSNSYDLIVGIKEKGKSSIYDLKDRVTLIDWRYGPRSDLFIENFKFSDGTVWNYKDIQSHIFTDGDDIIKRFYYGNKDNILTGGKGNDRLEGGQYSDIYIFNRGDEKDTIYDIGGNDTLKFGEGISREDLIIKKDKNDIKIYVKNNPDQNIDDITDIVTIKDWYNSSNKIENIILNDGTKIDYNFLFNPTEGDDNLTFGDEDNIINALGGNDIIYAGGGNDIIDGGSGNDILYGGSGNDIIDGGSGNDILYGGSGDDTYLFGRGSGIDIINEYDNSDCGGNDTLEFKEGITPDDLVIMYDIKNNSNSYDLIVGIKEKGKSSIYDLKDRVTLIDWRYGPRSDLFIENFKFSDGTVWNYKDIQSHIFTDGDDIIKRFYYGNKDNILTGGKGNDRLEGGQYSDIYIFNRGDEKDTIYDIGGNDTLKFGEGISREDLIIKKDKNDIKIYVKNNPDQNIDDITDIVTIKDWYNSSNKIENIILNDGTKIDYNFLFNPTEGDDNLTFGDEDNIINALGGNDIIYAGGGNDIIDGGSGNDILYGGSGNDIIDGGSGNDILYGGSGDDTYLFGRGSGIDIINEYDNSDCGGNDTLEFKEGITPDDLVIMYDIKNNSNSYDLIVGIKEKGKSSIYDLKDRVTLIDWRYGPRSDLFIENFKFSDGTVWNYKDIQSHIFTDGDDIIKRFYYGNKDNILTGGKGNDRLEGGQYSDIYIFNRGDEKDTIYDIGGNDTLKFGEGISREDVVFWSEGNNLIFDLGNGDMVTVINHSNTASNSIEKIELNNGYYIDKNSLDVAISEMKLKSFDNGIVLNRENILKNGALKDIISSSWKKDNDFTPPLVLDLNSNNTTSINLNNSYAYFDYDNDGVREKTAWIEKGDALLAVDLNNNGLIDNGSEIFGNYFKLQNGKFAKDGYEALAEFDSNKDGKIDKHDDHFSDLLVWKDSNQNGISEDGELVSLKSLGITEIKLPKNKNKSVLENGNVISNSSTFIQNGKEKTMNDVWFKIDLNEAKSDISNDILYDNDFEDSKIDNTLHVDKIKILSQAGIKEIILRSGYTGISINGTSAITSANNGEMSFENVWYRSDNTDTIYDEESNSYISGSGTVRGLDDAMKDNDTLKNSVDEYKNSLDLAFDDLNSNMDNILKNWALNDDFMSNISSTPPIVLDLNQNGITSTKLENSDAYFDYQNNGRRYKTSWIEKEDSLLGIDINGDGVINNAYELFGTFSKLKNGSYAKDGYEALKEFDTNGDGVIDQNDENFEKLVAWQDKNGDGKSEKDEVKSLKDLGISSISLNISDDIKEENGNKITASSTFIKDDKEYVMRDIWFNVSSKQSIAVSDLSDSDEKKISVVEAFRGAKLTAFQRSNPYEILKALKEYENIKYSTISKIISKELFGKEMPTCHIMYQALNQKLNRIIANESNPNEIALSINLLAASLKRDYNFAIHKVGKNTLSNPIIKKLLEKTGIKFSFNENGEIEGVIGKNYFGTKDSDNFNFSKNSEGVIVNSKSGNDLIIGSSYNDELNGGLGNDIIYAGDGIDVLRGAQGDDLLIGGDKSTIYEYYLGDGHDTIVDEGGRDILAFSYLDIENLSIEKDGNNMKILVENPYKKDKIIGSITIIDGFTSGKIEEYYFKDRAYSFDEMFKTVSANSTYYFNSGDGIVSIDDKGGVDKLIFGKGVNFKNIIVIKKENDLEIALNLPNRNYDELLDKLRIKNFFTQAGRIESFIFDNGVILNHEEILSNLKEIKDDKFIMGDDNDNVLNGTDNANIINGKKGNDILNGGFGDDNYIYEKDSGKDIINDTGGNDKLVFGLGITRKDLISKEVGGDLVIALKEEGVSFDELKNSITIKNWKNKDNKIESVMYDNGIVYNIDTLLNTAPTLLSKSSTYTLKNTDTVTGNIGAGDIDGDTLSYKVISNLNNSTINIDKEGNFIYKTGKTVKDTILVEVSDGALSITKELNFNNLGYVIDTNDNITIEDNKLISNSLEFNADIKDVDFLKDKDNLVIKSPSSSLTLKDYFINDKHQIPVINFKDTSLDINSPLYPTKKWWQINPSIKLDNKGVIISYEDNAVLKASSKDDTIISLNSNADIKSFDKDDFIYAGGKNTIINSGDGNDTLLMLGSNSKAYLEDGNDKAFINSSNSFIDAGNGDDALITKGDNNTLIGSNGNDTYIIGKDANNTIIRDKEYVNLIDGGNDTLIIKDTKKENITFSYNGAFNKDLIINYITNDGVKKTASILNQSNKFSAVETIKLDDESFITNDQINKIIQNLNSYGNDKGMNISFADGFQKNPDIMQLYNV</sequence>
<dbReference type="EMBL" id="CP053832">
    <property type="protein sequence ID" value="QKF84177.1"/>
    <property type="molecule type" value="Genomic_DNA"/>
</dbReference>
<accession>A0AAE7JP76</accession>
<dbReference type="InterPro" id="IPR018511">
    <property type="entry name" value="Hemolysin-typ_Ca-bd_CS"/>
</dbReference>
<dbReference type="SMART" id="SM00237">
    <property type="entry name" value="Calx_beta"/>
    <property type="match status" value="2"/>
</dbReference>
<dbReference type="SUPFAM" id="SSF47473">
    <property type="entry name" value="EF-hand"/>
    <property type="match status" value="1"/>
</dbReference>
<dbReference type="InterPro" id="IPR038081">
    <property type="entry name" value="CalX-like_sf"/>
</dbReference>
<dbReference type="PANTHER" id="PTHR38340">
    <property type="entry name" value="S-LAYER PROTEIN"/>
    <property type="match status" value="1"/>
</dbReference>
<dbReference type="GO" id="GO:0005576">
    <property type="term" value="C:extracellular region"/>
    <property type="evidence" value="ECO:0007669"/>
    <property type="project" value="UniProtKB-SubCell"/>
</dbReference>
<dbReference type="InterPro" id="IPR010566">
    <property type="entry name" value="Haemolys_ca-bd"/>
</dbReference>
<dbReference type="GO" id="GO:0016020">
    <property type="term" value="C:membrane"/>
    <property type="evidence" value="ECO:0007669"/>
    <property type="project" value="InterPro"/>
</dbReference>
<dbReference type="Pfam" id="PF06594">
    <property type="entry name" value="HCBP_related"/>
    <property type="match status" value="10"/>
</dbReference>
<feature type="domain" description="Calx-beta" evidence="6">
    <location>
        <begin position="152"/>
        <end position="248"/>
    </location>
</feature>
<protein>
    <submittedName>
        <fullName evidence="7">Enterohemolysin EhxA domain-containing protein</fullName>
    </submittedName>
</protein>
<evidence type="ECO:0000256" key="4">
    <source>
        <dbReference type="ARBA" id="ARBA00022737"/>
    </source>
</evidence>
<evidence type="ECO:0000256" key="5">
    <source>
        <dbReference type="ARBA" id="ARBA00022837"/>
    </source>
</evidence>
<keyword evidence="5" id="KW-0106">Calcium</keyword>
<dbReference type="GO" id="GO:0007154">
    <property type="term" value="P:cell communication"/>
    <property type="evidence" value="ECO:0007669"/>
    <property type="project" value="InterPro"/>
</dbReference>
<dbReference type="InterPro" id="IPR001343">
    <property type="entry name" value="Hemolysn_Ca-bd"/>
</dbReference>
<evidence type="ECO:0000313" key="7">
    <source>
        <dbReference type="EMBL" id="QKF84177.1"/>
    </source>
</evidence>
<keyword evidence="3" id="KW-0732">Signal</keyword>
<dbReference type="InterPro" id="IPR011049">
    <property type="entry name" value="Serralysin-like_metalloprot_C"/>
</dbReference>
<name>A0AAE7JP76_9BACT</name>
<evidence type="ECO:0000256" key="2">
    <source>
        <dbReference type="ARBA" id="ARBA00022525"/>
    </source>
</evidence>
<dbReference type="Gene3D" id="2.160.20.160">
    <property type="match status" value="1"/>
</dbReference>
<dbReference type="Pfam" id="PF00353">
    <property type="entry name" value="HemolysinCabind"/>
    <property type="match status" value="24"/>
</dbReference>
<dbReference type="GeneID" id="77176718"/>
<dbReference type="InterPro" id="IPR003644">
    <property type="entry name" value="Calx_beta"/>
</dbReference>
<dbReference type="Proteomes" id="UP000509722">
    <property type="component" value="Chromosome"/>
</dbReference>
<dbReference type="PROSITE" id="PS00330">
    <property type="entry name" value="HEMOLYSIN_CALCIUM"/>
    <property type="match status" value="22"/>
</dbReference>
<dbReference type="Gene3D" id="2.60.40.2030">
    <property type="match status" value="2"/>
</dbReference>